<organism evidence="2 3">
    <name type="scientific">Rugamonas aquatica</name>
    <dbReference type="NCBI Taxonomy" id="2743357"/>
    <lineage>
        <taxon>Bacteria</taxon>
        <taxon>Pseudomonadati</taxon>
        <taxon>Pseudomonadota</taxon>
        <taxon>Betaproteobacteria</taxon>
        <taxon>Burkholderiales</taxon>
        <taxon>Oxalobacteraceae</taxon>
        <taxon>Telluria group</taxon>
        <taxon>Rugamonas</taxon>
    </lineage>
</organism>
<keyword evidence="3" id="KW-1185">Reference proteome</keyword>
<comment type="caution">
    <text evidence="2">The sequence shown here is derived from an EMBL/GenBank/DDBJ whole genome shotgun (WGS) entry which is preliminary data.</text>
</comment>
<dbReference type="Proteomes" id="UP000440498">
    <property type="component" value="Unassembled WGS sequence"/>
</dbReference>
<accession>A0A6A7N797</accession>
<dbReference type="AlphaFoldDB" id="A0A6A7N797"/>
<name>A0A6A7N797_9BURK</name>
<gene>
    <name evidence="2" type="ORF">GEV02_21165</name>
</gene>
<evidence type="ECO:0000313" key="3">
    <source>
        <dbReference type="Proteomes" id="UP000440498"/>
    </source>
</evidence>
<evidence type="ECO:0000256" key="1">
    <source>
        <dbReference type="SAM" id="MobiDB-lite"/>
    </source>
</evidence>
<protein>
    <submittedName>
        <fullName evidence="2">Uncharacterized protein</fullName>
    </submittedName>
</protein>
<sequence>MAKSGKENLVQSAITLALQSYCSAPGRPQLRQFPPFANQQGAGMRKYCGDIVGLLDDAQALLLEVKERDCDSNLLREFDDNQFADNLVFEELGVPIAYVYNETATLEYYCWPRDEQTWPETTLRQVKRSPPTQLPGRSPAVSGHGSLLEWLGRQQGEDAAANFGRIHGAISGPDDLRNGMLILLYGVSQNEIAALKPAELKRVVGWLRNNSSLYPHHIQKLQTIFGESAAVFSSFARAQPVPPVAPPPADDDDSQHSAGPYFNSGPV</sequence>
<evidence type="ECO:0000313" key="2">
    <source>
        <dbReference type="EMBL" id="MQA40667.1"/>
    </source>
</evidence>
<dbReference type="RefSeq" id="WP_152839963.1">
    <property type="nucleotide sequence ID" value="NZ_WHUG01000009.1"/>
</dbReference>
<dbReference type="EMBL" id="WHUG01000009">
    <property type="protein sequence ID" value="MQA40667.1"/>
    <property type="molecule type" value="Genomic_DNA"/>
</dbReference>
<feature type="region of interest" description="Disordered" evidence="1">
    <location>
        <begin position="240"/>
        <end position="267"/>
    </location>
</feature>
<reference evidence="2 3" key="1">
    <citation type="submission" date="2019-10" db="EMBL/GenBank/DDBJ databases">
        <title>Two novel species isolated from a subtropical stream in China.</title>
        <authorList>
            <person name="Lu H."/>
        </authorList>
    </citation>
    <scope>NUCLEOTIDE SEQUENCE [LARGE SCALE GENOMIC DNA]</scope>
    <source>
        <strain evidence="2 3">FT29W</strain>
    </source>
</reference>
<proteinExistence type="predicted"/>